<accession>A0ABW8RSF8</accession>
<dbReference type="RefSeq" id="WP_406583482.1">
    <property type="nucleotide sequence ID" value="NZ_JBJHQH010000032.1"/>
</dbReference>
<dbReference type="Proteomes" id="UP001623041">
    <property type="component" value="Unassembled WGS sequence"/>
</dbReference>
<organism evidence="1 2">
    <name type="scientific">Bacillus salipaludis</name>
    <dbReference type="NCBI Taxonomy" id="2547811"/>
    <lineage>
        <taxon>Bacteria</taxon>
        <taxon>Bacillati</taxon>
        <taxon>Bacillota</taxon>
        <taxon>Bacilli</taxon>
        <taxon>Bacillales</taxon>
        <taxon>Bacillaceae</taxon>
        <taxon>Bacillus</taxon>
    </lineage>
</organism>
<gene>
    <name evidence="1" type="ORF">ACJEBI_26865</name>
</gene>
<proteinExistence type="predicted"/>
<dbReference type="EMBL" id="JBJHQH010000032">
    <property type="protein sequence ID" value="MFK9095076.1"/>
    <property type="molecule type" value="Genomic_DNA"/>
</dbReference>
<name>A0ABW8RSF8_9BACI</name>
<keyword evidence="2" id="KW-1185">Reference proteome</keyword>
<protein>
    <submittedName>
        <fullName evidence="1">Uncharacterized protein</fullName>
    </submittedName>
</protein>
<evidence type="ECO:0000313" key="2">
    <source>
        <dbReference type="Proteomes" id="UP001623041"/>
    </source>
</evidence>
<comment type="caution">
    <text evidence="1">The sequence shown here is derived from an EMBL/GenBank/DDBJ whole genome shotgun (WGS) entry which is preliminary data.</text>
</comment>
<sequence>MGAYHNVNLAAEYTRASNDWLYDKWIISDPRFKMTMEVIPLDP</sequence>
<reference evidence="1 2" key="1">
    <citation type="submission" date="2024-11" db="EMBL/GenBank/DDBJ databases">
        <authorList>
            <person name="Lucas J.A."/>
        </authorList>
    </citation>
    <scope>NUCLEOTIDE SEQUENCE [LARGE SCALE GENOMIC DNA]</scope>
    <source>
        <strain evidence="1 2">Z 5.4</strain>
    </source>
</reference>
<evidence type="ECO:0000313" key="1">
    <source>
        <dbReference type="EMBL" id="MFK9095076.1"/>
    </source>
</evidence>